<organism evidence="1 2">
    <name type="scientific">Camellia lanceoleosa</name>
    <dbReference type="NCBI Taxonomy" id="1840588"/>
    <lineage>
        <taxon>Eukaryota</taxon>
        <taxon>Viridiplantae</taxon>
        <taxon>Streptophyta</taxon>
        <taxon>Embryophyta</taxon>
        <taxon>Tracheophyta</taxon>
        <taxon>Spermatophyta</taxon>
        <taxon>Magnoliopsida</taxon>
        <taxon>eudicotyledons</taxon>
        <taxon>Gunneridae</taxon>
        <taxon>Pentapetalae</taxon>
        <taxon>asterids</taxon>
        <taxon>Ericales</taxon>
        <taxon>Theaceae</taxon>
        <taxon>Camellia</taxon>
    </lineage>
</organism>
<dbReference type="EMBL" id="CM045767">
    <property type="protein sequence ID" value="KAI7996523.1"/>
    <property type="molecule type" value="Genomic_DNA"/>
</dbReference>
<proteinExistence type="predicted"/>
<reference evidence="1 2" key="1">
    <citation type="journal article" date="2022" name="Plant J.">
        <title>Chromosome-level genome of Camellia lanceoleosa provides a valuable resource for understanding genome evolution and self-incompatibility.</title>
        <authorList>
            <person name="Gong W."/>
            <person name="Xiao S."/>
            <person name="Wang L."/>
            <person name="Liao Z."/>
            <person name="Chang Y."/>
            <person name="Mo W."/>
            <person name="Hu G."/>
            <person name="Li W."/>
            <person name="Zhao G."/>
            <person name="Zhu H."/>
            <person name="Hu X."/>
            <person name="Ji K."/>
            <person name="Xiang X."/>
            <person name="Song Q."/>
            <person name="Yuan D."/>
            <person name="Jin S."/>
            <person name="Zhang L."/>
        </authorList>
    </citation>
    <scope>NUCLEOTIDE SEQUENCE [LARGE SCALE GENOMIC DNA]</scope>
    <source>
        <strain evidence="1">SQ_2022a</strain>
    </source>
</reference>
<sequence>MVTVAKEIKSLACNAALKIFKSGARVFGDSKHLQQSMVTANTYSIQHTPTAYTLRRRHGRQRNPVRFKWHNSTAAFGHSRANQHLTSMPFQIKYNAPHLTKPFMAIKIQFRTNQ</sequence>
<comment type="caution">
    <text evidence="1">The sequence shown here is derived from an EMBL/GenBank/DDBJ whole genome shotgun (WGS) entry which is preliminary data.</text>
</comment>
<accession>A0ACC0G5Z8</accession>
<evidence type="ECO:0000313" key="2">
    <source>
        <dbReference type="Proteomes" id="UP001060215"/>
    </source>
</evidence>
<name>A0ACC0G5Z8_9ERIC</name>
<evidence type="ECO:0000313" key="1">
    <source>
        <dbReference type="EMBL" id="KAI7996523.1"/>
    </source>
</evidence>
<dbReference type="Proteomes" id="UP001060215">
    <property type="component" value="Chromosome 10"/>
</dbReference>
<keyword evidence="2" id="KW-1185">Reference proteome</keyword>
<gene>
    <name evidence="1" type="ORF">LOK49_LG10G01601</name>
</gene>
<protein>
    <submittedName>
        <fullName evidence="1">Uncharacterized protein</fullName>
    </submittedName>
</protein>